<proteinExistence type="predicted"/>
<accession>A0A5E7BJQ2</accession>
<organism evidence="1 2">
    <name type="scientific">Pseudomonas fluorescens</name>
    <dbReference type="NCBI Taxonomy" id="294"/>
    <lineage>
        <taxon>Bacteria</taxon>
        <taxon>Pseudomonadati</taxon>
        <taxon>Pseudomonadota</taxon>
        <taxon>Gammaproteobacteria</taxon>
        <taxon>Pseudomonadales</taxon>
        <taxon>Pseudomonadaceae</taxon>
        <taxon>Pseudomonas</taxon>
    </lineage>
</organism>
<dbReference type="InterPro" id="IPR011043">
    <property type="entry name" value="Gal_Oxase/kelch_b-propeller"/>
</dbReference>
<name>A0A5E7BJQ2_PSEFL</name>
<evidence type="ECO:0008006" key="3">
    <source>
        <dbReference type="Google" id="ProtNLM"/>
    </source>
</evidence>
<protein>
    <recommendedName>
        <fullName evidence="3">Delta-60 repeat protein</fullName>
    </recommendedName>
</protein>
<dbReference type="InterPro" id="IPR013431">
    <property type="entry name" value="Delta_60_rpt"/>
</dbReference>
<gene>
    <name evidence="1" type="ORF">PS723_01960</name>
</gene>
<dbReference type="RefSeq" id="WP_150803468.1">
    <property type="nucleotide sequence ID" value="NZ_CABVHY010000008.1"/>
</dbReference>
<dbReference type="Pfam" id="PF17164">
    <property type="entry name" value="DUF5122"/>
    <property type="match status" value="3"/>
</dbReference>
<reference evidence="1 2" key="1">
    <citation type="submission" date="2019-09" db="EMBL/GenBank/DDBJ databases">
        <authorList>
            <person name="Chandra G."/>
            <person name="Truman W A."/>
        </authorList>
    </citation>
    <scope>NUCLEOTIDE SEQUENCE [LARGE SCALE GENOMIC DNA]</scope>
    <source>
        <strain evidence="1">PS723</strain>
    </source>
</reference>
<dbReference type="AlphaFoldDB" id="A0A5E7BJQ2"/>
<dbReference type="EMBL" id="CABVHY010000008">
    <property type="protein sequence ID" value="VVN92186.1"/>
    <property type="molecule type" value="Genomic_DNA"/>
</dbReference>
<dbReference type="Proteomes" id="UP000379480">
    <property type="component" value="Unassembled WGS sequence"/>
</dbReference>
<dbReference type="Gene3D" id="2.80.10.50">
    <property type="match status" value="3"/>
</dbReference>
<evidence type="ECO:0000313" key="1">
    <source>
        <dbReference type="EMBL" id="VVN92186.1"/>
    </source>
</evidence>
<dbReference type="SUPFAM" id="SSF50965">
    <property type="entry name" value="Galactose oxidase, central domain"/>
    <property type="match status" value="1"/>
</dbReference>
<evidence type="ECO:0000313" key="2">
    <source>
        <dbReference type="Proteomes" id="UP000379480"/>
    </source>
</evidence>
<dbReference type="NCBIfam" id="TIGR02608">
    <property type="entry name" value="delta_60_rpt"/>
    <property type="match status" value="5"/>
</dbReference>
<sequence length="408" mass="43277">METQTTDVNPLDAGQLDPRFNGGQIRPNYRSGSVRATVLSAEGALTYAAWQGKGFTLYRTDPDGIPDPGFGGGSGNTGEWQFVDGEDARPTRLLVQQDGKVLVIGDSRQVTGLRPAALTRFNANGSPDLVFGRVVIPVPHRDYAEVTWIDGCLQSDGKILVAFGYFGPAVASSVLVRLLSNGELDSSFAGTGFVEVESGENPILLRSVVIQNGKIVVGGNTTSDQLVLARYDMEGGIDSTFGNSGFVFFAVTDGSSLKNEQLIVQDDHKLVCAGRRVEGGIRATGMVMRFTADGRPDEQWNGGLPVFTEAGPNLRWTSLAQQPDDKIVMVGYTYRAPIDPIAGDIIAGRLLPNGVHDTSFGEAGWVRVGSSGGLSWDVKVQSAARIIVGGDALIDNGGRGPVVYGLQA</sequence>
<dbReference type="OrthoDB" id="7032963at2"/>